<evidence type="ECO:0000313" key="3">
    <source>
        <dbReference type="Proteomes" id="UP000027361"/>
    </source>
</evidence>
<reference evidence="2 3" key="1">
    <citation type="submission" date="2014-05" db="EMBL/GenBank/DDBJ databases">
        <title>Draft genome sequence of a rare smut relative, Tilletiaria anomala UBC 951.</title>
        <authorList>
            <consortium name="DOE Joint Genome Institute"/>
            <person name="Toome M."/>
            <person name="Kuo A."/>
            <person name="Henrissat B."/>
            <person name="Lipzen A."/>
            <person name="Tritt A."/>
            <person name="Yoshinaga Y."/>
            <person name="Zane M."/>
            <person name="Barry K."/>
            <person name="Grigoriev I.V."/>
            <person name="Spatafora J.W."/>
            <person name="Aimea M.C."/>
        </authorList>
    </citation>
    <scope>NUCLEOTIDE SEQUENCE [LARGE SCALE GENOMIC DNA]</scope>
    <source>
        <strain evidence="2 3">UBC 951</strain>
    </source>
</reference>
<dbReference type="HOGENOM" id="CLU_464751_0_0_1"/>
<comment type="caution">
    <text evidence="2">The sequence shown here is derived from an EMBL/GenBank/DDBJ whole genome shotgun (WGS) entry which is preliminary data.</text>
</comment>
<dbReference type="AlphaFoldDB" id="A0A066W668"/>
<dbReference type="Proteomes" id="UP000027361">
    <property type="component" value="Unassembled WGS sequence"/>
</dbReference>
<feature type="region of interest" description="Disordered" evidence="1">
    <location>
        <begin position="550"/>
        <end position="587"/>
    </location>
</feature>
<organism evidence="2 3">
    <name type="scientific">Tilletiaria anomala (strain ATCC 24038 / CBS 436.72 / UBC 951)</name>
    <dbReference type="NCBI Taxonomy" id="1037660"/>
    <lineage>
        <taxon>Eukaryota</taxon>
        <taxon>Fungi</taxon>
        <taxon>Dikarya</taxon>
        <taxon>Basidiomycota</taxon>
        <taxon>Ustilaginomycotina</taxon>
        <taxon>Exobasidiomycetes</taxon>
        <taxon>Georgefischeriales</taxon>
        <taxon>Tilletiariaceae</taxon>
        <taxon>Tilletiaria</taxon>
    </lineage>
</organism>
<dbReference type="RefSeq" id="XP_013244319.1">
    <property type="nucleotide sequence ID" value="XM_013388865.1"/>
</dbReference>
<evidence type="ECO:0000256" key="1">
    <source>
        <dbReference type="SAM" id="MobiDB-lite"/>
    </source>
</evidence>
<dbReference type="STRING" id="1037660.A0A066W668"/>
<keyword evidence="3" id="KW-1185">Reference proteome</keyword>
<evidence type="ECO:0000313" key="2">
    <source>
        <dbReference type="EMBL" id="KDN49236.1"/>
    </source>
</evidence>
<sequence>MTGLHIGGSILPAGIDIDITSTVNDILLHSSRPPHGAEKSPSVFAQYLSQRAELAREAVPTLLNRSRQAQVDQASISSALKVPEVFDERARLYIKVDCRRAYFPGQTVEAILAVDQEWLEAGPPALDGFSEVTVTFEGRVSSYGVENVTTNTVKHEDNPLFEESYSLKPYVGSSSLIRTSTVNGESITGLSLTPVENVDAFHPSRSSRLKAWHLRAVFPEAVHASRMVGNKNLFTKRKETRAILLPPSFRDDCIGGSSSRNGQNSVVYRISLKGKRIKKGKAPSFLAVPLLFLPLAIAPPPALTLVDLPAYSYDARSEAENEKRFVTLTCREKIRKGIVLDKAIVTAKVIMPRPVHVPSAWAFPFSILCSISSKDPKDLDDGGSISLPTLPLSGARDSFPALSFKRVETSKADWAEEIATTVYDCDTKWDDGHLRDRVTEQVQDIEAHGWSKPGMDQDTGRWTRRARLVGTVKNSMPPPVHTSSLIVEYQLHFSWKLSSAVKMNGFVTNWLSSSGIGPETLHASEGATRIALGSDYASLRAVADPILGPPAQPTAHLADDLPAYDFGSQPNTSARPFPNDPKPSSCC</sequence>
<dbReference type="EMBL" id="JMSN01000022">
    <property type="protein sequence ID" value="KDN49236.1"/>
    <property type="molecule type" value="Genomic_DNA"/>
</dbReference>
<proteinExistence type="predicted"/>
<name>A0A066W668_TILAU</name>
<dbReference type="InParanoid" id="A0A066W668"/>
<dbReference type="GeneID" id="25266437"/>
<gene>
    <name evidence="2" type="ORF">K437DRAFT_273308</name>
</gene>
<protein>
    <submittedName>
        <fullName evidence="2">Uncharacterized protein</fullName>
    </submittedName>
</protein>
<accession>A0A066W668</accession>